<organism evidence="1 2">
    <name type="scientific">Corynebacterium glyciniphilum AJ 3170</name>
    <dbReference type="NCBI Taxonomy" id="1404245"/>
    <lineage>
        <taxon>Bacteria</taxon>
        <taxon>Bacillati</taxon>
        <taxon>Actinomycetota</taxon>
        <taxon>Actinomycetes</taxon>
        <taxon>Mycobacteriales</taxon>
        <taxon>Corynebacteriaceae</taxon>
        <taxon>Corynebacterium</taxon>
    </lineage>
</organism>
<dbReference type="InterPro" id="IPR003673">
    <property type="entry name" value="CoA-Trfase_fam_III"/>
</dbReference>
<dbReference type="InterPro" id="IPR050509">
    <property type="entry name" value="CoA-transferase_III"/>
</dbReference>
<dbReference type="eggNOG" id="COG1804">
    <property type="taxonomic scope" value="Bacteria"/>
</dbReference>
<dbReference type="STRING" id="1404245.CGLY_10375"/>
<dbReference type="OrthoDB" id="9797653at2"/>
<dbReference type="AlphaFoldDB" id="X5EAT2"/>
<dbReference type="KEGG" id="cgy:CGLY_10375"/>
<accession>X5EAT2</accession>
<dbReference type="RefSeq" id="WP_038549248.1">
    <property type="nucleotide sequence ID" value="NZ_CP006842.1"/>
</dbReference>
<gene>
    <name evidence="1" type="ORF">CGLY_10375</name>
</gene>
<reference evidence="1 2" key="1">
    <citation type="journal article" date="2015" name="Int. J. Syst. Evol. Microbiol.">
        <title>Revisiting Corynebacterium glyciniphilum (ex Kubota et al., 1972) sp. nov., nom. rev., isolated from putrefied banana.</title>
        <authorList>
            <person name="Al-Dilaimi A."/>
            <person name="Bednarz H."/>
            <person name="Lomker A."/>
            <person name="Niehaus K."/>
            <person name="Kalinowski J."/>
            <person name="Ruckert C."/>
        </authorList>
    </citation>
    <scope>NUCLEOTIDE SEQUENCE [LARGE SCALE GENOMIC DNA]</scope>
    <source>
        <strain evidence="1">AJ 3170</strain>
    </source>
</reference>
<protein>
    <submittedName>
        <fullName evidence="1">Putative L-carnitine dehydratase/bile acid-inducible protein F</fullName>
    </submittedName>
</protein>
<dbReference type="Proteomes" id="UP000023703">
    <property type="component" value="Chromosome"/>
</dbReference>
<dbReference type="Pfam" id="PF02515">
    <property type="entry name" value="CoA_transf_3"/>
    <property type="match status" value="1"/>
</dbReference>
<dbReference type="EMBL" id="CP006842">
    <property type="protein sequence ID" value="AHW64520.1"/>
    <property type="molecule type" value="Genomic_DNA"/>
</dbReference>
<dbReference type="PANTHER" id="PTHR48228:SF5">
    <property type="entry name" value="ALPHA-METHYLACYL-COA RACEMASE"/>
    <property type="match status" value="1"/>
</dbReference>
<keyword evidence="2" id="KW-1185">Reference proteome</keyword>
<proteinExistence type="predicted"/>
<evidence type="ECO:0000313" key="2">
    <source>
        <dbReference type="Proteomes" id="UP000023703"/>
    </source>
</evidence>
<dbReference type="InterPro" id="IPR044855">
    <property type="entry name" value="CoA-Trfase_III_dom3_sf"/>
</dbReference>
<dbReference type="HOGENOM" id="CLU_033975_5_1_11"/>
<evidence type="ECO:0000313" key="1">
    <source>
        <dbReference type="EMBL" id="AHW64520.1"/>
    </source>
</evidence>
<name>X5EAT2_9CORY</name>
<dbReference type="InterPro" id="IPR023606">
    <property type="entry name" value="CoA-Trfase_III_dom_1_sf"/>
</dbReference>
<dbReference type="GO" id="GO:0003824">
    <property type="term" value="F:catalytic activity"/>
    <property type="evidence" value="ECO:0007669"/>
    <property type="project" value="InterPro"/>
</dbReference>
<dbReference type="PANTHER" id="PTHR48228">
    <property type="entry name" value="SUCCINYL-COA--D-CITRAMALATE COA-TRANSFERASE"/>
    <property type="match status" value="1"/>
</dbReference>
<dbReference type="Gene3D" id="3.40.50.10540">
    <property type="entry name" value="Crotonobetainyl-coa:carnitine coa-transferase, domain 1"/>
    <property type="match status" value="1"/>
</dbReference>
<dbReference type="Gene3D" id="3.30.1540.10">
    <property type="entry name" value="formyl-coa transferase, domain 3"/>
    <property type="match status" value="1"/>
</dbReference>
<dbReference type="SUPFAM" id="SSF89796">
    <property type="entry name" value="CoA-transferase family III (CaiB/BaiF)"/>
    <property type="match status" value="1"/>
</dbReference>
<sequence length="295" mass="31242">MDRPLTGVTVVSLAVNLPGPAAAHRFHRLGASVTKVEPPSGDPLALAAPGYYAHFTDGQQTVTLNLKDEAGRRELDGYLRNADLLITSHRPRALAGLGLDWDTLHVRYPQLSQVAIVGSEGNDADTPGHDLTYQAQAGTIAVSGGVPVMPILPVADLGGAERAVADGLAALFRARMSGEGQFRETGLAQVVDDFAASTRFGLSGSGAVLGGGFPLYGMYPARDGYIAVAAIEPHFAVALAEAMGLESPLEVTVDQLTDFFREHSVDYWSRWALEHELPVTGVRDGQTGDGQTTRR</sequence>